<dbReference type="EMBL" id="CP025299">
    <property type="protein sequence ID" value="AUG29439.1"/>
    <property type="molecule type" value="Genomic_DNA"/>
</dbReference>
<dbReference type="AlphaFoldDB" id="A0A2K9DET1"/>
<evidence type="ECO:0000313" key="1">
    <source>
        <dbReference type="EMBL" id="AUG29439.1"/>
    </source>
</evidence>
<gene>
    <name evidence="1" type="ORF">CXR34_08165</name>
</gene>
<name>A0A2K9DET1_9MICO</name>
<evidence type="ECO:0000313" key="2">
    <source>
        <dbReference type="Proteomes" id="UP000233276"/>
    </source>
</evidence>
<proteinExistence type="predicted"/>
<dbReference type="RefSeq" id="WP_016464830.1">
    <property type="nucleotide sequence ID" value="NZ_CP025299.1"/>
</dbReference>
<organism evidence="1 2">
    <name type="scientific">Microbacterium hominis</name>
    <dbReference type="NCBI Taxonomy" id="162426"/>
    <lineage>
        <taxon>Bacteria</taxon>
        <taxon>Bacillati</taxon>
        <taxon>Actinomycetota</taxon>
        <taxon>Actinomycetes</taxon>
        <taxon>Micrococcales</taxon>
        <taxon>Microbacteriaceae</taxon>
        <taxon>Microbacterium</taxon>
    </lineage>
</organism>
<accession>A0A2K9DET1</accession>
<protein>
    <submittedName>
        <fullName evidence="1">Uncharacterized protein</fullName>
    </submittedName>
</protein>
<dbReference type="Proteomes" id="UP000233276">
    <property type="component" value="Chromosome"/>
</dbReference>
<dbReference type="KEGG" id="mhos:CXR34_08165"/>
<sequence length="275" mass="29831">MSDDFTIMGHETHGQCFCGPRAHCNDDASCQGGCGWTPPARRCEARDPHAAATAHGSRCVLDDDGHEDHRDTFGEMFTTHDAEPVAWRDRHGDIWRLGEDGRMHSPETAPFSREHVEKKWGPLVAVRHAPPLTEAEERRMLIEAAVSAIEPCVTNRTAAWNTWNEIASNPAFVRAIRAVHADEADEHAAAIATSRTAVAASITELLSKLNDPDPQERPGLFDLVQMLQLARDMLEEPDTDARLSGCPGCDAGVPPHTGEGPLCGPLCLTLPGSVG</sequence>
<reference evidence="1 2" key="1">
    <citation type="submission" date="2017-12" db="EMBL/GenBank/DDBJ databases">
        <title>Isolation and characterization of estrogens degradatiion strain Microbacterium hominis SJTG1.</title>
        <authorList>
            <person name="Xiong W."/>
            <person name="Yin C."/>
            <person name="Zheng D."/>
            <person name="Liang R."/>
        </authorList>
    </citation>
    <scope>NUCLEOTIDE SEQUENCE [LARGE SCALE GENOMIC DNA]</scope>
    <source>
        <strain evidence="1 2">SJTG1</strain>
    </source>
</reference>